<evidence type="ECO:0000313" key="2">
    <source>
        <dbReference type="Proteomes" id="UP000331127"/>
    </source>
</evidence>
<protein>
    <submittedName>
        <fullName evidence="1">Uncharacterized protein</fullName>
    </submittedName>
</protein>
<gene>
    <name evidence="1" type="ORF">Amac_029660</name>
</gene>
<name>A0A5M3WLK3_9ACTN</name>
<evidence type="ECO:0000313" key="1">
    <source>
        <dbReference type="EMBL" id="GES09370.1"/>
    </source>
</evidence>
<accession>A0A5M3WLK3</accession>
<proteinExistence type="predicted"/>
<dbReference type="EMBL" id="BLAE01000015">
    <property type="protein sequence ID" value="GES09370.1"/>
    <property type="molecule type" value="Genomic_DNA"/>
</dbReference>
<sequence length="61" mass="6208">MAHAVRGGGGSPPVRWAVVRSRQVVPGEPPAVVLTVLMDVSGRRCGMAGALLRESGTRAAG</sequence>
<dbReference type="AlphaFoldDB" id="A0A5M3WLK3"/>
<reference evidence="1 2" key="1">
    <citation type="submission" date="2019-10" db="EMBL/GenBank/DDBJ databases">
        <title>Whole genome shotgun sequence of Acrocarpospora macrocephala NBRC 16266.</title>
        <authorList>
            <person name="Ichikawa N."/>
            <person name="Kimura A."/>
            <person name="Kitahashi Y."/>
            <person name="Komaki H."/>
            <person name="Oguchi A."/>
        </authorList>
    </citation>
    <scope>NUCLEOTIDE SEQUENCE [LARGE SCALE GENOMIC DNA]</scope>
    <source>
        <strain evidence="1 2">NBRC 16266</strain>
    </source>
</reference>
<dbReference type="Proteomes" id="UP000331127">
    <property type="component" value="Unassembled WGS sequence"/>
</dbReference>
<keyword evidence="2" id="KW-1185">Reference proteome</keyword>
<comment type="caution">
    <text evidence="1">The sequence shown here is derived from an EMBL/GenBank/DDBJ whole genome shotgun (WGS) entry which is preliminary data.</text>
</comment>
<organism evidence="1 2">
    <name type="scientific">Acrocarpospora macrocephala</name>
    <dbReference type="NCBI Taxonomy" id="150177"/>
    <lineage>
        <taxon>Bacteria</taxon>
        <taxon>Bacillati</taxon>
        <taxon>Actinomycetota</taxon>
        <taxon>Actinomycetes</taxon>
        <taxon>Streptosporangiales</taxon>
        <taxon>Streptosporangiaceae</taxon>
        <taxon>Acrocarpospora</taxon>
    </lineage>
</organism>